<dbReference type="InterPro" id="IPR036047">
    <property type="entry name" value="F-box-like_dom_sf"/>
</dbReference>
<evidence type="ECO:0000259" key="1">
    <source>
        <dbReference type="PROSITE" id="PS50181"/>
    </source>
</evidence>
<accession>A0AA38P479</accession>
<sequence>MFAQLPAELSISVLSLLDVASISNLSLVCKRWKAFVDENESTVYHNLAVYHEFIHSSSVVFNRLPSIYSAKSLVGVSNWKSFCQRRVHIDKSWAGKASSHYVSYPSSGSTVHRIKIDEKAGFIITSFRDGGLRVSDLTSDKVLWSLPKTYVRQYAHVEYGEGFVIFDRHGDTKEVWRLAVDCHSSTSSQSKAQPDQISASEKAFNMHVDTYPHGHFKPWAVLKMPRRDTRAFRFVFPTLLVGAWDHVFLWDILSCELIQTITPIQRPNDPSAAFALVLANAPSFDAPVPRLGALDNINYVDVDGNHVFICGVNSLRVFSRASGKCILDVPSTRREYGSRKYGVLYDSEPQTNGAALVNHYTVGEELQFVSTPRVIDEFVAAHVSSCGHHLVALLGSSRVVIIQNFQDGPSSVHDHMLSIQLGRCGARSKYLAIQNDRVAVANNNGLFIFSLSEVLRSGVNSESSQNPTPVVSRAPYFGYTLYLSNLTCLQLSDTGLYLNWDTSYLQLCEDDEVERRRSDDLFHDSVDDQHISHLRMPTGDLIILLIGEDNFFTDNSTVCGIDFTPRPVDEHVSV</sequence>
<dbReference type="AlphaFoldDB" id="A0AA38P479"/>
<dbReference type="Gene3D" id="1.20.1280.50">
    <property type="match status" value="1"/>
</dbReference>
<dbReference type="EMBL" id="MU806356">
    <property type="protein sequence ID" value="KAJ3836018.1"/>
    <property type="molecule type" value="Genomic_DNA"/>
</dbReference>
<dbReference type="SMART" id="SM00256">
    <property type="entry name" value="FBOX"/>
    <property type="match status" value="1"/>
</dbReference>
<dbReference type="InterPro" id="IPR001810">
    <property type="entry name" value="F-box_dom"/>
</dbReference>
<evidence type="ECO:0000313" key="2">
    <source>
        <dbReference type="EMBL" id="KAJ3836018.1"/>
    </source>
</evidence>
<reference evidence="2" key="1">
    <citation type="submission" date="2022-08" db="EMBL/GenBank/DDBJ databases">
        <authorList>
            <consortium name="DOE Joint Genome Institute"/>
            <person name="Min B."/>
            <person name="Riley R."/>
            <person name="Sierra-Patev S."/>
            <person name="Naranjo-Ortiz M."/>
            <person name="Looney B."/>
            <person name="Konkel Z."/>
            <person name="Slot J.C."/>
            <person name="Sakamoto Y."/>
            <person name="Steenwyk J.L."/>
            <person name="Rokas A."/>
            <person name="Carro J."/>
            <person name="Camarero S."/>
            <person name="Ferreira P."/>
            <person name="Molpeceres G."/>
            <person name="Ruiz-Duenas F.J."/>
            <person name="Serrano A."/>
            <person name="Henrissat B."/>
            <person name="Drula E."/>
            <person name="Hughes K.W."/>
            <person name="Mata J.L."/>
            <person name="Ishikawa N.K."/>
            <person name="Vargas-Isla R."/>
            <person name="Ushijima S."/>
            <person name="Smith C.A."/>
            <person name="Ahrendt S."/>
            <person name="Andreopoulos W."/>
            <person name="He G."/>
            <person name="Labutti K."/>
            <person name="Lipzen A."/>
            <person name="Ng V."/>
            <person name="Sandor L."/>
            <person name="Barry K."/>
            <person name="Martinez A.T."/>
            <person name="Xiao Y."/>
            <person name="Gibbons J.G."/>
            <person name="Terashima K."/>
            <person name="Hibbett D.S."/>
            <person name="Grigoriev I.V."/>
        </authorList>
    </citation>
    <scope>NUCLEOTIDE SEQUENCE</scope>
    <source>
        <strain evidence="2">TFB9207</strain>
    </source>
</reference>
<keyword evidence="3" id="KW-1185">Reference proteome</keyword>
<organism evidence="2 3">
    <name type="scientific">Lentinula raphanica</name>
    <dbReference type="NCBI Taxonomy" id="153919"/>
    <lineage>
        <taxon>Eukaryota</taxon>
        <taxon>Fungi</taxon>
        <taxon>Dikarya</taxon>
        <taxon>Basidiomycota</taxon>
        <taxon>Agaricomycotina</taxon>
        <taxon>Agaricomycetes</taxon>
        <taxon>Agaricomycetidae</taxon>
        <taxon>Agaricales</taxon>
        <taxon>Marasmiineae</taxon>
        <taxon>Omphalotaceae</taxon>
        <taxon>Lentinula</taxon>
    </lineage>
</organism>
<dbReference type="SUPFAM" id="SSF81383">
    <property type="entry name" value="F-box domain"/>
    <property type="match status" value="1"/>
</dbReference>
<protein>
    <recommendedName>
        <fullName evidence="1">F-box domain-containing protein</fullName>
    </recommendedName>
</protein>
<name>A0AA38P479_9AGAR</name>
<dbReference type="Pfam" id="PF12937">
    <property type="entry name" value="F-box-like"/>
    <property type="match status" value="1"/>
</dbReference>
<dbReference type="InterPro" id="IPR036322">
    <property type="entry name" value="WD40_repeat_dom_sf"/>
</dbReference>
<gene>
    <name evidence="2" type="ORF">F5878DRAFT_587271</name>
</gene>
<evidence type="ECO:0000313" key="3">
    <source>
        <dbReference type="Proteomes" id="UP001163846"/>
    </source>
</evidence>
<feature type="domain" description="F-box" evidence="1">
    <location>
        <begin position="1"/>
        <end position="47"/>
    </location>
</feature>
<dbReference type="PROSITE" id="PS50181">
    <property type="entry name" value="FBOX"/>
    <property type="match status" value="1"/>
</dbReference>
<comment type="caution">
    <text evidence="2">The sequence shown here is derived from an EMBL/GenBank/DDBJ whole genome shotgun (WGS) entry which is preliminary data.</text>
</comment>
<dbReference type="Proteomes" id="UP001163846">
    <property type="component" value="Unassembled WGS sequence"/>
</dbReference>
<dbReference type="SUPFAM" id="SSF50978">
    <property type="entry name" value="WD40 repeat-like"/>
    <property type="match status" value="1"/>
</dbReference>
<proteinExistence type="predicted"/>